<dbReference type="Gramene" id="Kaladp0022s0105.1.v1.1">
    <property type="protein sequence ID" value="Kaladp0022s0105.1.v1.1"/>
    <property type="gene ID" value="Kaladp0022s0105.v1.1"/>
</dbReference>
<dbReference type="InterPro" id="IPR029058">
    <property type="entry name" value="AB_hydrolase_fold"/>
</dbReference>
<protein>
    <recommendedName>
        <fullName evidence="4">Serine carboxypeptidase-like 18</fullName>
    </recommendedName>
</protein>
<dbReference type="InterPro" id="IPR001563">
    <property type="entry name" value="Peptidase_S10"/>
</dbReference>
<dbReference type="PRINTS" id="PR00724">
    <property type="entry name" value="CRBOXYPTASEC"/>
</dbReference>
<dbReference type="PANTHER" id="PTHR11802:SF29">
    <property type="entry name" value="SERINE CARBOXYPEPTIDASE-LIKE 19"/>
    <property type="match status" value="1"/>
</dbReference>
<dbReference type="GO" id="GO:0019748">
    <property type="term" value="P:secondary metabolic process"/>
    <property type="evidence" value="ECO:0007669"/>
    <property type="project" value="TreeGrafter"/>
</dbReference>
<dbReference type="GO" id="GO:0006508">
    <property type="term" value="P:proteolysis"/>
    <property type="evidence" value="ECO:0007669"/>
    <property type="project" value="InterPro"/>
</dbReference>
<dbReference type="PANTHER" id="PTHR11802">
    <property type="entry name" value="SERINE PROTEASE FAMILY S10 SERINE CARBOXYPEPTIDASE"/>
    <property type="match status" value="1"/>
</dbReference>
<proteinExistence type="inferred from homology"/>
<dbReference type="Gene3D" id="3.40.50.1820">
    <property type="entry name" value="alpha/beta hydrolase"/>
    <property type="match status" value="1"/>
</dbReference>
<dbReference type="Pfam" id="PF00450">
    <property type="entry name" value="Peptidase_S10"/>
    <property type="match status" value="1"/>
</dbReference>
<evidence type="ECO:0000313" key="2">
    <source>
        <dbReference type="EnsemblPlants" id="Kaladp0022s0105.1.v1.1"/>
    </source>
</evidence>
<evidence type="ECO:0000256" key="1">
    <source>
        <dbReference type="ARBA" id="ARBA00009431"/>
    </source>
</evidence>
<comment type="similarity">
    <text evidence="1">Belongs to the peptidase S10 family.</text>
</comment>
<organism evidence="2 3">
    <name type="scientific">Kalanchoe fedtschenkoi</name>
    <name type="common">Lavender scallops</name>
    <name type="synonym">South American air plant</name>
    <dbReference type="NCBI Taxonomy" id="63787"/>
    <lineage>
        <taxon>Eukaryota</taxon>
        <taxon>Viridiplantae</taxon>
        <taxon>Streptophyta</taxon>
        <taxon>Embryophyta</taxon>
        <taxon>Tracheophyta</taxon>
        <taxon>Spermatophyta</taxon>
        <taxon>Magnoliopsida</taxon>
        <taxon>eudicotyledons</taxon>
        <taxon>Gunneridae</taxon>
        <taxon>Pentapetalae</taxon>
        <taxon>Saxifragales</taxon>
        <taxon>Crassulaceae</taxon>
        <taxon>Kalanchoe</taxon>
    </lineage>
</organism>
<keyword evidence="3" id="KW-1185">Reference proteome</keyword>
<dbReference type="OMA" id="MECHAMI"/>
<dbReference type="Proteomes" id="UP000594263">
    <property type="component" value="Unplaced"/>
</dbReference>
<name>A0A7N0ZS18_KALFE</name>
<evidence type="ECO:0000313" key="3">
    <source>
        <dbReference type="Proteomes" id="UP000594263"/>
    </source>
</evidence>
<dbReference type="AlphaFoldDB" id="A0A7N0ZS18"/>
<accession>A0A7N0ZS18</accession>
<reference evidence="2" key="1">
    <citation type="submission" date="2021-01" db="UniProtKB">
        <authorList>
            <consortium name="EnsemblPlants"/>
        </authorList>
    </citation>
    <scope>IDENTIFICATION</scope>
</reference>
<dbReference type="GO" id="GO:0016747">
    <property type="term" value="F:acyltransferase activity, transferring groups other than amino-acyl groups"/>
    <property type="evidence" value="ECO:0007669"/>
    <property type="project" value="TreeGrafter"/>
</dbReference>
<evidence type="ECO:0008006" key="4">
    <source>
        <dbReference type="Google" id="ProtNLM"/>
    </source>
</evidence>
<dbReference type="SUPFAM" id="SSF53474">
    <property type="entry name" value="alpha/beta-Hydrolases"/>
    <property type="match status" value="1"/>
</dbReference>
<dbReference type="GO" id="GO:0004185">
    <property type="term" value="F:serine-type carboxypeptidase activity"/>
    <property type="evidence" value="ECO:0007669"/>
    <property type="project" value="InterPro"/>
</dbReference>
<sequence length="343" mass="39165">MLRYVGVGRNDEIQLFYYFIESQRDPVNDPLFLWLNGGPGCSGLSGMVYEIGPIQFDYLAYNGSLPTMIPNPYAFTQVASIIFLDSPFGTGFSYSTAEASFISTDISTAGFNYQFLQKWLRDHRNFLQNPLYITGDSYAGMIIPILLQEIRKGAFPQTSATSLFFLVIGYVLGNPVTNRSSDNNMIVPYAHRLALLSDELYESARVNCNGDYSNRDNNTMCTKDLEAVHKCTEAVYGPHVLNPVCPVPVTDNITDAVLIDILRRKKPWCRDHNYVLSARWANDPRVQEALGVRRGTKDEWLRCNRTSYDYKYDSVVECHRSFLDTSYRALIYRLLECRLYQLL</sequence>
<dbReference type="EnsemblPlants" id="Kaladp0022s0105.1.v1.1">
    <property type="protein sequence ID" value="Kaladp0022s0105.1.v1.1"/>
    <property type="gene ID" value="Kaladp0022s0105.v1.1"/>
</dbReference>